<organism evidence="1 2">
    <name type="scientific">Methanosarcina mazei</name>
    <name type="common">Methanosarcina frisia</name>
    <dbReference type="NCBI Taxonomy" id="2209"/>
    <lineage>
        <taxon>Archaea</taxon>
        <taxon>Methanobacteriati</taxon>
        <taxon>Methanobacteriota</taxon>
        <taxon>Stenosarchaea group</taxon>
        <taxon>Methanomicrobia</taxon>
        <taxon>Methanosarcinales</taxon>
        <taxon>Methanosarcinaceae</taxon>
        <taxon>Methanosarcina</taxon>
    </lineage>
</organism>
<dbReference type="Proteomes" id="UP000034399">
    <property type="component" value="Unassembled WGS sequence"/>
</dbReference>
<dbReference type="PROSITE" id="PS51257">
    <property type="entry name" value="PROKAR_LIPOPROTEIN"/>
    <property type="match status" value="1"/>
</dbReference>
<protein>
    <submittedName>
        <fullName evidence="1">Uncharacterized protein</fullName>
    </submittedName>
</protein>
<dbReference type="PATRIC" id="fig|2209.61.peg.3390"/>
<gene>
    <name evidence="1" type="ORF">DU52_15750</name>
</gene>
<sequence>MKVGNYEIKDELLMKTLSKIFFVLFYIALSCCTAYAATESYQPEYNGAYSMKADGTPMTLINHDDATQPTYQEVIDFLKTDQTDAADKENYDCVDRAEQVHNNAEACGIECGVVDVFFKKCKVGNTVYRSGHECNVFNTVDRGLVYTDCTQGDWIACVEEGEKYTLMSIYDDKTASLTGYRNTKVKETMRFW</sequence>
<evidence type="ECO:0000313" key="2">
    <source>
        <dbReference type="Proteomes" id="UP000034399"/>
    </source>
</evidence>
<dbReference type="RefSeq" id="WP_048044058.1">
    <property type="nucleotide sequence ID" value="NZ_JJPA01000071.1"/>
</dbReference>
<name>A0A0F8E6I3_METMZ</name>
<evidence type="ECO:0000313" key="1">
    <source>
        <dbReference type="EMBL" id="KKG35381.1"/>
    </source>
</evidence>
<accession>A0A0F8E6I3</accession>
<comment type="caution">
    <text evidence="1">The sequence shown here is derived from an EMBL/GenBank/DDBJ whole genome shotgun (WGS) entry which is preliminary data.</text>
</comment>
<proteinExistence type="predicted"/>
<dbReference type="AlphaFoldDB" id="A0A0F8E6I3"/>
<reference evidence="1 2" key="1">
    <citation type="journal article" date="2015" name="ISME J.">
        <title>Genomic and phenotypic differentiation among Methanosarcina mazei populations from Columbia River sediment.</title>
        <authorList>
            <person name="Youngblut N.D."/>
            <person name="Wirth J.S."/>
            <person name="Henriksen J.R."/>
            <person name="Smith M."/>
            <person name="Simon H."/>
            <person name="Metcalf W.W."/>
            <person name="Whitaker R.J."/>
        </authorList>
    </citation>
    <scope>NUCLEOTIDE SEQUENCE [LARGE SCALE GENOMIC DNA]</scope>
    <source>
        <strain evidence="1 2">3.F.A.1A.1</strain>
    </source>
</reference>
<dbReference type="EMBL" id="JJPA01000071">
    <property type="protein sequence ID" value="KKG35381.1"/>
    <property type="molecule type" value="Genomic_DNA"/>
</dbReference>